<dbReference type="OrthoDB" id="10253869at2759"/>
<dbReference type="InterPro" id="IPR042099">
    <property type="entry name" value="ANL_N_sf"/>
</dbReference>
<sequence>MFFHDDTHLSNLLVQSAANQKRIIFHDNTSQIPEYLTYKDLLEEAHHKASVLQQRYGATTGKIVLIHFQTHRQNVAWFWACLFAGCVPAMSTPFVNNREGKLSHLAHLHRLLLDPLVITSADLLDKDFSDNTLLRVVAVESDHVLAEIETASNEESVGTVSIDTESNNPVPTDDSNIGLLSPVIIDARPGTGSSTPSLASEHTSSTPSSYMSTRGDHASPSMHHSPHFFAQTETPSSIPNSPELLHKMIADKLEDAGFQEQSDNIEFAPLQELDASEENDLKLHSDSSVVSSVSLQHVAFLMLTSGSTGNAKAVCLTHEQVLTSCKGKLHHMPMEGDCAVLNWIALDHVGSLVELHLTAMAADCDQIHVPASRIVADPLGFLRLLSQHRVTRTFAPNFFLHNLQQKLDSAEAHDLKEINLSSLRYIISGGEPNSVLNCVALSKHLMKLGVSTPAVITPGFGMTETCAGCIYNRRCPEIDVKSSTEFAALGTCVPGIEIRIAGGSLNGEGEVQVRGPIVFKRYFNNDEANRESFTDDGWFRTGDVGTIDKERVLRLVGRSKDLVNINGVKYLPRELEDAIEREDIAGVARSFVVCFAHRSPGAKTEEIFIIYQHKYEPSDIIARMQTLHSIIRTIVQFAGARPRVLPLPEGRLERTTLGKLSRNKIKSSFLAGDYQDQIDADTEMLRLHRVNQNAEPNTETQRKIVQILKDIGVDSTHLDIDMPILDTGITSVDLVQIKRALEKVFEIPDIPIITIMTNITTRSLASAIDLLKNSEGDLERDYDPVVVLQPQGTKTPLWLIHPGIGEMLVFLGLVQYFPDRPIYAMRARGLNKGEETFTGLQEILTIYHGAIKQKQPEGPYAIAGYSYGSMIAFEIAKILETNNDRVQFLGSFNLPPYIKTRMRRLDWTAGLVHIAHFCSIITEKRSEELGHELRSLPHPEQVTLLLKESDPQRCAELALNHAGLLNWTDVSWSLQKIGWDYDPSGSVAHFDIFYCQPLKDVASNRTEYRKDHLNRWVEFIRDDLKFWEVDGQHYTMIGPEHVPKFQQTLKKALAARGL</sequence>
<reference evidence="3" key="1">
    <citation type="submission" date="2021-03" db="EMBL/GenBank/DDBJ databases">
        <authorList>
            <person name="Tagirdzhanova G."/>
        </authorList>
    </citation>
    <scope>NUCLEOTIDE SEQUENCE</scope>
</reference>
<dbReference type="Gene3D" id="3.30.300.30">
    <property type="match status" value="1"/>
</dbReference>
<accession>A0A8H3FHI6</accession>
<dbReference type="GO" id="GO:0031956">
    <property type="term" value="F:medium-chain fatty acid-CoA ligase activity"/>
    <property type="evidence" value="ECO:0007669"/>
    <property type="project" value="TreeGrafter"/>
</dbReference>
<evidence type="ECO:0000313" key="3">
    <source>
        <dbReference type="EMBL" id="CAF9922048.1"/>
    </source>
</evidence>
<dbReference type="GO" id="GO:0006631">
    <property type="term" value="P:fatty acid metabolic process"/>
    <property type="evidence" value="ECO:0007669"/>
    <property type="project" value="TreeGrafter"/>
</dbReference>
<dbReference type="Gene3D" id="3.40.50.12780">
    <property type="entry name" value="N-terminal domain of ligase-like"/>
    <property type="match status" value="2"/>
</dbReference>
<dbReference type="SUPFAM" id="SSF53474">
    <property type="entry name" value="alpha/beta-Hydrolases"/>
    <property type="match status" value="1"/>
</dbReference>
<dbReference type="Pfam" id="PF00975">
    <property type="entry name" value="Thioesterase"/>
    <property type="match status" value="1"/>
</dbReference>
<dbReference type="InterPro" id="IPR020845">
    <property type="entry name" value="AMP-binding_CS"/>
</dbReference>
<dbReference type="Pfam" id="PF00501">
    <property type="entry name" value="AMP-binding"/>
    <property type="match status" value="1"/>
</dbReference>
<name>A0A8H3FHI6_9LECA</name>
<dbReference type="InterPro" id="IPR000873">
    <property type="entry name" value="AMP-dep_synth/lig_dom"/>
</dbReference>
<feature type="region of interest" description="Disordered" evidence="1">
    <location>
        <begin position="156"/>
        <end position="224"/>
    </location>
</feature>
<dbReference type="AlphaFoldDB" id="A0A8H3FHI6"/>
<dbReference type="InterPro" id="IPR036736">
    <property type="entry name" value="ACP-like_sf"/>
</dbReference>
<dbReference type="SUPFAM" id="SSF56801">
    <property type="entry name" value="Acetyl-CoA synthetase-like"/>
    <property type="match status" value="1"/>
</dbReference>
<evidence type="ECO:0000256" key="1">
    <source>
        <dbReference type="SAM" id="MobiDB-lite"/>
    </source>
</evidence>
<proteinExistence type="predicted"/>
<dbReference type="PROSITE" id="PS50075">
    <property type="entry name" value="CARRIER"/>
    <property type="match status" value="1"/>
</dbReference>
<gene>
    <name evidence="3" type="ORF">GOMPHAMPRED_002476</name>
</gene>
<dbReference type="SUPFAM" id="SSF47336">
    <property type="entry name" value="ACP-like"/>
    <property type="match status" value="1"/>
</dbReference>
<dbReference type="InterPro" id="IPR009081">
    <property type="entry name" value="PP-bd_ACP"/>
</dbReference>
<protein>
    <recommendedName>
        <fullName evidence="2">Carrier domain-containing protein</fullName>
    </recommendedName>
</protein>
<dbReference type="InterPro" id="IPR001031">
    <property type="entry name" value="Thioesterase"/>
</dbReference>
<evidence type="ECO:0000259" key="2">
    <source>
        <dbReference type="PROSITE" id="PS50075"/>
    </source>
</evidence>
<dbReference type="InterPro" id="IPR029058">
    <property type="entry name" value="AB_hydrolase_fold"/>
</dbReference>
<feature type="compositionally biased region" description="Polar residues" evidence="1">
    <location>
        <begin position="191"/>
        <end position="212"/>
    </location>
</feature>
<comment type="caution">
    <text evidence="3">The sequence shown here is derived from an EMBL/GenBank/DDBJ whole genome shotgun (WGS) entry which is preliminary data.</text>
</comment>
<dbReference type="PANTHER" id="PTHR43201:SF32">
    <property type="entry name" value="2-SUCCINYLBENZOATE--COA LIGASE, CHLOROPLASTIC_PEROXISOMAL"/>
    <property type="match status" value="1"/>
</dbReference>
<dbReference type="Gene3D" id="3.40.50.1820">
    <property type="entry name" value="alpha/beta hydrolase"/>
    <property type="match status" value="1"/>
</dbReference>
<organism evidence="3 4">
    <name type="scientific">Gomphillus americanus</name>
    <dbReference type="NCBI Taxonomy" id="1940652"/>
    <lineage>
        <taxon>Eukaryota</taxon>
        <taxon>Fungi</taxon>
        <taxon>Dikarya</taxon>
        <taxon>Ascomycota</taxon>
        <taxon>Pezizomycotina</taxon>
        <taxon>Lecanoromycetes</taxon>
        <taxon>OSLEUM clade</taxon>
        <taxon>Ostropomycetidae</taxon>
        <taxon>Ostropales</taxon>
        <taxon>Graphidaceae</taxon>
        <taxon>Gomphilloideae</taxon>
        <taxon>Gomphillus</taxon>
    </lineage>
</organism>
<feature type="domain" description="Carrier" evidence="2">
    <location>
        <begin position="695"/>
        <end position="772"/>
    </location>
</feature>
<dbReference type="Pfam" id="PF00550">
    <property type="entry name" value="PP-binding"/>
    <property type="match status" value="1"/>
</dbReference>
<dbReference type="InterPro" id="IPR045851">
    <property type="entry name" value="AMP-bd_C_sf"/>
</dbReference>
<evidence type="ECO:0000313" key="4">
    <source>
        <dbReference type="Proteomes" id="UP000664169"/>
    </source>
</evidence>
<dbReference type="EMBL" id="CAJPDQ010000017">
    <property type="protein sequence ID" value="CAF9922048.1"/>
    <property type="molecule type" value="Genomic_DNA"/>
</dbReference>
<dbReference type="Proteomes" id="UP000664169">
    <property type="component" value="Unassembled WGS sequence"/>
</dbReference>
<feature type="compositionally biased region" description="Polar residues" evidence="1">
    <location>
        <begin position="156"/>
        <end position="175"/>
    </location>
</feature>
<dbReference type="PANTHER" id="PTHR43201">
    <property type="entry name" value="ACYL-COA SYNTHETASE"/>
    <property type="match status" value="1"/>
</dbReference>
<keyword evidence="4" id="KW-1185">Reference proteome</keyword>
<dbReference type="PROSITE" id="PS00455">
    <property type="entry name" value="AMP_BINDING"/>
    <property type="match status" value="1"/>
</dbReference>
<dbReference type="Gene3D" id="1.10.1200.10">
    <property type="entry name" value="ACP-like"/>
    <property type="match status" value="1"/>
</dbReference>